<dbReference type="Gene3D" id="1.10.10.10">
    <property type="entry name" value="Winged helix-like DNA-binding domain superfamily/Winged helix DNA-binding domain"/>
    <property type="match status" value="1"/>
</dbReference>
<sequence length="160" mass="18678">MNLKEVIRSDKVNFTGFESSYFLLGLLSAFENRFQTMADSTMKEISWKQFFAIICINLCKTPPTVKELAEIMGSSHQNVKQILLKLEKKGFVSISVDEQDKRKQRIELTDYCQEFCEKNDEMSRALLKRMFAGVSEEQLQTTIQTIIQIEDNLKEIRNYE</sequence>
<dbReference type="PRINTS" id="PR00598">
    <property type="entry name" value="HTHMARR"/>
</dbReference>
<accession>A0A380LKJ7</accession>
<dbReference type="InterPro" id="IPR039422">
    <property type="entry name" value="MarR/SlyA-like"/>
</dbReference>
<dbReference type="PROSITE" id="PS50995">
    <property type="entry name" value="HTH_MARR_2"/>
    <property type="match status" value="1"/>
</dbReference>
<dbReference type="InterPro" id="IPR036388">
    <property type="entry name" value="WH-like_DNA-bd_sf"/>
</dbReference>
<dbReference type="AlphaFoldDB" id="A0A380LKJ7"/>
<dbReference type="PANTHER" id="PTHR33164">
    <property type="entry name" value="TRANSCRIPTIONAL REGULATOR, MARR FAMILY"/>
    <property type="match status" value="1"/>
</dbReference>
<feature type="domain" description="HTH marR-type" evidence="1">
    <location>
        <begin position="1"/>
        <end position="151"/>
    </location>
</feature>
<dbReference type="PANTHER" id="PTHR33164:SF58">
    <property type="entry name" value="DNA-BINDING TRANSCRIPTIONAL REPRESSOR SCOC"/>
    <property type="match status" value="1"/>
</dbReference>
<dbReference type="SUPFAM" id="SSF46785">
    <property type="entry name" value="Winged helix' DNA-binding domain"/>
    <property type="match status" value="1"/>
</dbReference>
<keyword evidence="3" id="KW-1185">Reference proteome</keyword>
<dbReference type="GeneID" id="77461196"/>
<dbReference type="GO" id="GO:0003700">
    <property type="term" value="F:DNA-binding transcription factor activity"/>
    <property type="evidence" value="ECO:0007669"/>
    <property type="project" value="InterPro"/>
</dbReference>
<dbReference type="Pfam" id="PF01047">
    <property type="entry name" value="MarR"/>
    <property type="match status" value="1"/>
</dbReference>
<dbReference type="EMBL" id="UHFX01000003">
    <property type="protein sequence ID" value="SUO03342.1"/>
    <property type="molecule type" value="Genomic_DNA"/>
</dbReference>
<organism evidence="2 3">
    <name type="scientific">Faecalicoccus pleomorphus</name>
    <dbReference type="NCBI Taxonomy" id="1323"/>
    <lineage>
        <taxon>Bacteria</taxon>
        <taxon>Bacillati</taxon>
        <taxon>Bacillota</taxon>
        <taxon>Erysipelotrichia</taxon>
        <taxon>Erysipelotrichales</taxon>
        <taxon>Erysipelotrichaceae</taxon>
        <taxon>Faecalicoccus</taxon>
    </lineage>
</organism>
<dbReference type="InterPro" id="IPR000835">
    <property type="entry name" value="HTH_MarR-typ"/>
</dbReference>
<name>A0A380LKJ7_9FIRM</name>
<dbReference type="RefSeq" id="WP_022790798.1">
    <property type="nucleotide sequence ID" value="NZ_JAUDCN010000029.1"/>
</dbReference>
<dbReference type="InterPro" id="IPR036390">
    <property type="entry name" value="WH_DNA-bd_sf"/>
</dbReference>
<dbReference type="Proteomes" id="UP000255523">
    <property type="component" value="Unassembled WGS sequence"/>
</dbReference>
<gene>
    <name evidence="2" type="primary">slyA_1</name>
    <name evidence="2" type="ORF">NCTC11087_00198</name>
</gene>
<evidence type="ECO:0000313" key="3">
    <source>
        <dbReference type="Proteomes" id="UP000255523"/>
    </source>
</evidence>
<dbReference type="OrthoDB" id="1755545at2"/>
<dbReference type="GO" id="GO:0006950">
    <property type="term" value="P:response to stress"/>
    <property type="evidence" value="ECO:0007669"/>
    <property type="project" value="TreeGrafter"/>
</dbReference>
<evidence type="ECO:0000313" key="2">
    <source>
        <dbReference type="EMBL" id="SUO03342.1"/>
    </source>
</evidence>
<protein>
    <submittedName>
        <fullName evidence="2">Salmolysin</fullName>
    </submittedName>
</protein>
<reference evidence="2 3" key="1">
    <citation type="submission" date="2018-06" db="EMBL/GenBank/DDBJ databases">
        <authorList>
            <consortium name="Pathogen Informatics"/>
            <person name="Doyle S."/>
        </authorList>
    </citation>
    <scope>NUCLEOTIDE SEQUENCE [LARGE SCALE GENOMIC DNA]</scope>
    <source>
        <strain evidence="2 3">NCTC11087</strain>
    </source>
</reference>
<evidence type="ECO:0000259" key="1">
    <source>
        <dbReference type="PROSITE" id="PS50995"/>
    </source>
</evidence>
<proteinExistence type="predicted"/>
<dbReference type="SMART" id="SM00347">
    <property type="entry name" value="HTH_MARR"/>
    <property type="match status" value="1"/>
</dbReference>